<dbReference type="Pfam" id="PF00795">
    <property type="entry name" value="CN_hydrolase"/>
    <property type="match status" value="1"/>
</dbReference>
<comment type="caution">
    <text evidence="4">The sequence shown here is derived from an EMBL/GenBank/DDBJ whole genome shotgun (WGS) entry which is preliminary data.</text>
</comment>
<evidence type="ECO:0000313" key="4">
    <source>
        <dbReference type="EMBL" id="KAH7139386.1"/>
    </source>
</evidence>
<feature type="domain" description="CN hydrolase" evidence="3">
    <location>
        <begin position="4"/>
        <end position="321"/>
    </location>
</feature>
<name>A0A9P9ELU6_9PLEO</name>
<proteinExistence type="inferred from homology"/>
<evidence type="ECO:0000256" key="1">
    <source>
        <dbReference type="ARBA" id="ARBA00008129"/>
    </source>
</evidence>
<gene>
    <name evidence="4" type="ORF">B0J11DRAFT_516683</name>
</gene>
<evidence type="ECO:0000313" key="5">
    <source>
        <dbReference type="Proteomes" id="UP000700596"/>
    </source>
</evidence>
<dbReference type="PROSITE" id="PS50263">
    <property type="entry name" value="CN_HYDROLASE"/>
    <property type="match status" value="1"/>
</dbReference>
<feature type="region of interest" description="Disordered" evidence="2">
    <location>
        <begin position="195"/>
        <end position="218"/>
    </location>
</feature>
<organism evidence="4 5">
    <name type="scientific">Dendryphion nanum</name>
    <dbReference type="NCBI Taxonomy" id="256645"/>
    <lineage>
        <taxon>Eukaryota</taxon>
        <taxon>Fungi</taxon>
        <taxon>Dikarya</taxon>
        <taxon>Ascomycota</taxon>
        <taxon>Pezizomycotina</taxon>
        <taxon>Dothideomycetes</taxon>
        <taxon>Pleosporomycetidae</taxon>
        <taxon>Pleosporales</taxon>
        <taxon>Torulaceae</taxon>
        <taxon>Dendryphion</taxon>
    </lineage>
</organism>
<keyword evidence="4" id="KW-0378">Hydrolase</keyword>
<dbReference type="Proteomes" id="UP000700596">
    <property type="component" value="Unassembled WGS sequence"/>
</dbReference>
<dbReference type="SUPFAM" id="SSF56317">
    <property type="entry name" value="Carbon-nitrogen hydrolase"/>
    <property type="match status" value="1"/>
</dbReference>
<sequence length="372" mass="40963">MGSIRVAACHAAPVFLSAKQTTQKVINLIEKAAQRKANLVVFPETYISAFPLWSSLRPPTETHHLFKRMAQESIHADGEEMQSIRMAAKELNINVSLGFSEKAFLSTATLFNSNMIIGAGGEVLVHHRKLMPTFFEKLTWAPGDGNGLRVAQTPYGRIGNLICGENTNPLARYTLMAQGEQLHISTWPAAWPTREVPPDAHNLESSGSPKGARSSKAREANYDNVAANRIRAAAHCFEAKVFGVMCAGVLDTEAIDIISDGSSRSEYISQLLHSAPRAASMFLDPTGAPLPGFVFENDRDEAIAKEYLQNEEGIIYADMDLDEGIEGKQYHDVTGGYQRLDIFKLTVNRERHRPVVFQKPPSIIISGEDIVQ</sequence>
<dbReference type="InterPro" id="IPR003010">
    <property type="entry name" value="C-N_Hydrolase"/>
</dbReference>
<dbReference type="EMBL" id="JAGMWT010000001">
    <property type="protein sequence ID" value="KAH7139386.1"/>
    <property type="molecule type" value="Genomic_DNA"/>
</dbReference>
<dbReference type="InterPro" id="IPR044149">
    <property type="entry name" value="Nitrilases_CHs"/>
</dbReference>
<dbReference type="PANTHER" id="PTHR46044">
    <property type="entry name" value="NITRILASE"/>
    <property type="match status" value="1"/>
</dbReference>
<dbReference type="PANTHER" id="PTHR46044:SF2">
    <property type="entry name" value="CN HYDROLASE DOMAIN-CONTAINING PROTEIN"/>
    <property type="match status" value="1"/>
</dbReference>
<protein>
    <submittedName>
        <fullName evidence="4">Carbon-nitrogen hydrolase</fullName>
    </submittedName>
</protein>
<evidence type="ECO:0000256" key="2">
    <source>
        <dbReference type="SAM" id="MobiDB-lite"/>
    </source>
</evidence>
<dbReference type="InterPro" id="IPR036526">
    <property type="entry name" value="C-N_Hydrolase_sf"/>
</dbReference>
<dbReference type="GO" id="GO:0016787">
    <property type="term" value="F:hydrolase activity"/>
    <property type="evidence" value="ECO:0007669"/>
    <property type="project" value="UniProtKB-KW"/>
</dbReference>
<comment type="similarity">
    <text evidence="1">Belongs to the carbon-nitrogen hydrolase superfamily. Nitrilase family.</text>
</comment>
<dbReference type="OrthoDB" id="10250282at2759"/>
<reference evidence="4" key="1">
    <citation type="journal article" date="2021" name="Nat. Commun.">
        <title>Genetic determinants of endophytism in the Arabidopsis root mycobiome.</title>
        <authorList>
            <person name="Mesny F."/>
            <person name="Miyauchi S."/>
            <person name="Thiergart T."/>
            <person name="Pickel B."/>
            <person name="Atanasova L."/>
            <person name="Karlsson M."/>
            <person name="Huettel B."/>
            <person name="Barry K.W."/>
            <person name="Haridas S."/>
            <person name="Chen C."/>
            <person name="Bauer D."/>
            <person name="Andreopoulos W."/>
            <person name="Pangilinan J."/>
            <person name="LaButti K."/>
            <person name="Riley R."/>
            <person name="Lipzen A."/>
            <person name="Clum A."/>
            <person name="Drula E."/>
            <person name="Henrissat B."/>
            <person name="Kohler A."/>
            <person name="Grigoriev I.V."/>
            <person name="Martin F.M."/>
            <person name="Hacquard S."/>
        </authorList>
    </citation>
    <scope>NUCLEOTIDE SEQUENCE</scope>
    <source>
        <strain evidence="4">MPI-CAGE-CH-0243</strain>
    </source>
</reference>
<evidence type="ECO:0000259" key="3">
    <source>
        <dbReference type="PROSITE" id="PS50263"/>
    </source>
</evidence>
<dbReference type="Gene3D" id="3.60.110.10">
    <property type="entry name" value="Carbon-nitrogen hydrolase"/>
    <property type="match status" value="1"/>
</dbReference>
<keyword evidence="5" id="KW-1185">Reference proteome</keyword>
<accession>A0A9P9ELU6</accession>
<dbReference type="CDD" id="cd07564">
    <property type="entry name" value="nitrilases_CHs"/>
    <property type="match status" value="1"/>
</dbReference>
<dbReference type="AlphaFoldDB" id="A0A9P9ELU6"/>